<dbReference type="HOGENOM" id="CLU_174611_2_2_11"/>
<gene>
    <name evidence="1" type="ORF">B843_08485</name>
</gene>
<dbReference type="PATRIC" id="fig|1224164.3.peg.1712"/>
<keyword evidence="2" id="KW-1185">Reference proteome</keyword>
<dbReference type="EMBL" id="CP004353">
    <property type="protein sequence ID" value="AHI23082.1"/>
    <property type="molecule type" value="Genomic_DNA"/>
</dbReference>
<dbReference type="InterPro" id="IPR003749">
    <property type="entry name" value="ThiS/MoaD-like"/>
</dbReference>
<name>W5Y1K8_9CORY</name>
<proteinExistence type="predicted"/>
<dbReference type="InterPro" id="IPR016155">
    <property type="entry name" value="Mopterin_synth/thiamin_S_b"/>
</dbReference>
<dbReference type="NCBIfam" id="TIGR01683">
    <property type="entry name" value="thiS"/>
    <property type="match status" value="1"/>
</dbReference>
<dbReference type="KEGG" id="cvt:B843_08485"/>
<dbReference type="RefSeq" id="WP_025253099.1">
    <property type="nucleotide sequence ID" value="NZ_CP004353.1"/>
</dbReference>
<evidence type="ECO:0000313" key="1">
    <source>
        <dbReference type="EMBL" id="AHI23082.1"/>
    </source>
</evidence>
<dbReference type="AlphaFoldDB" id="W5Y1K8"/>
<reference evidence="1 2" key="1">
    <citation type="submission" date="2013-02" db="EMBL/GenBank/DDBJ databases">
        <title>The complete genome sequence of Corynebacterium vitaeruminis DSM 20294.</title>
        <authorList>
            <person name="Ruckert C."/>
            <person name="Albersmeier A."/>
            <person name="Kalinowski J."/>
        </authorList>
    </citation>
    <scope>NUCLEOTIDE SEQUENCE [LARGE SCALE GENOMIC DNA]</scope>
    <source>
        <strain evidence="2">ATCC 10234</strain>
    </source>
</reference>
<protein>
    <submittedName>
        <fullName evidence="1">Thiamine biosynthesis protein ThiS</fullName>
    </submittedName>
</protein>
<dbReference type="SUPFAM" id="SSF54285">
    <property type="entry name" value="MoaD/ThiS"/>
    <property type="match status" value="1"/>
</dbReference>
<dbReference type="eggNOG" id="COG2104">
    <property type="taxonomic scope" value="Bacteria"/>
</dbReference>
<dbReference type="InterPro" id="IPR012675">
    <property type="entry name" value="Beta-grasp_dom_sf"/>
</dbReference>
<dbReference type="STRING" id="1224164.B843_08485"/>
<dbReference type="Gene3D" id="3.10.20.30">
    <property type="match status" value="1"/>
</dbReference>
<evidence type="ECO:0000313" key="2">
    <source>
        <dbReference type="Proteomes" id="UP000019222"/>
    </source>
</evidence>
<dbReference type="CDD" id="cd00565">
    <property type="entry name" value="Ubl_ThiS"/>
    <property type="match status" value="1"/>
</dbReference>
<dbReference type="Proteomes" id="UP000019222">
    <property type="component" value="Chromosome"/>
</dbReference>
<dbReference type="InterPro" id="IPR010035">
    <property type="entry name" value="Thi_S"/>
</dbReference>
<accession>W5Y1K8</accession>
<sequence length="66" mass="6763">MKLVVNGQPRDVSATTVAELVKEVTGSETGSGIAVAIGEDVLTRAEWENPLVEGAVVEILTAVQGG</sequence>
<organism evidence="1 2">
    <name type="scientific">Corynebacterium vitaeruminis DSM 20294</name>
    <dbReference type="NCBI Taxonomy" id="1224164"/>
    <lineage>
        <taxon>Bacteria</taxon>
        <taxon>Bacillati</taxon>
        <taxon>Actinomycetota</taxon>
        <taxon>Actinomycetes</taxon>
        <taxon>Mycobacteriales</taxon>
        <taxon>Corynebacteriaceae</taxon>
        <taxon>Corynebacterium</taxon>
    </lineage>
</organism>
<dbReference type="Pfam" id="PF02597">
    <property type="entry name" value="ThiS"/>
    <property type="match status" value="1"/>
</dbReference>